<evidence type="ECO:0000256" key="2">
    <source>
        <dbReference type="ARBA" id="ARBA00022630"/>
    </source>
</evidence>
<comment type="cofactor">
    <cofactor evidence="1">
        <name>FMN</name>
        <dbReference type="ChEBI" id="CHEBI:58210"/>
    </cofactor>
</comment>
<dbReference type="EMBL" id="QMFY01000001">
    <property type="protein sequence ID" value="RAW02603.1"/>
    <property type="molecule type" value="Genomic_DNA"/>
</dbReference>
<name>A0A364Y6S3_9BACT</name>
<reference evidence="6 7" key="1">
    <citation type="submission" date="2018-06" db="EMBL/GenBank/DDBJ databases">
        <title>Chryseolinea flavus sp. nov., a member of the phylum Bacteroidetes isolated from soil.</title>
        <authorList>
            <person name="Li Y."/>
            <person name="Wang J."/>
        </authorList>
    </citation>
    <scope>NUCLEOTIDE SEQUENCE [LARGE SCALE GENOMIC DNA]</scope>
    <source>
        <strain evidence="6 7">SDU1-6</strain>
    </source>
</reference>
<dbReference type="AlphaFoldDB" id="A0A364Y6S3"/>
<dbReference type="PANTHER" id="PTHR33798:SF5">
    <property type="entry name" value="FLAVIN REDUCTASE LIKE DOMAIN-CONTAINING PROTEIN"/>
    <property type="match status" value="1"/>
</dbReference>
<dbReference type="InterPro" id="IPR002563">
    <property type="entry name" value="Flavin_Rdtase-like_dom"/>
</dbReference>
<feature type="domain" description="Flavin reductase like" evidence="5">
    <location>
        <begin position="28"/>
        <end position="164"/>
    </location>
</feature>
<evidence type="ECO:0000313" key="6">
    <source>
        <dbReference type="EMBL" id="RAW02603.1"/>
    </source>
</evidence>
<proteinExistence type="inferred from homology"/>
<keyword evidence="2" id="KW-0285">Flavoprotein</keyword>
<dbReference type="GO" id="GO:0016646">
    <property type="term" value="F:oxidoreductase activity, acting on the CH-NH group of donors, NAD or NADP as acceptor"/>
    <property type="evidence" value="ECO:0007669"/>
    <property type="project" value="UniProtKB-ARBA"/>
</dbReference>
<evidence type="ECO:0000256" key="3">
    <source>
        <dbReference type="ARBA" id="ARBA00022643"/>
    </source>
</evidence>
<dbReference type="SUPFAM" id="SSF50475">
    <property type="entry name" value="FMN-binding split barrel"/>
    <property type="match status" value="1"/>
</dbReference>
<evidence type="ECO:0000256" key="4">
    <source>
        <dbReference type="ARBA" id="ARBA00038054"/>
    </source>
</evidence>
<evidence type="ECO:0000313" key="7">
    <source>
        <dbReference type="Proteomes" id="UP000251889"/>
    </source>
</evidence>
<dbReference type="Pfam" id="PF01613">
    <property type="entry name" value="Flavin_Reduct"/>
    <property type="match status" value="1"/>
</dbReference>
<dbReference type="PANTHER" id="PTHR33798">
    <property type="entry name" value="FLAVOPROTEIN OXYGENASE"/>
    <property type="match status" value="1"/>
</dbReference>
<evidence type="ECO:0000259" key="5">
    <source>
        <dbReference type="Pfam" id="PF01613"/>
    </source>
</evidence>
<protein>
    <submittedName>
        <fullName evidence="6">Flavin oxidoreductase</fullName>
    </submittedName>
</protein>
<dbReference type="Gene3D" id="2.30.110.10">
    <property type="entry name" value="Electron Transport, Fmn-binding Protein, Chain A"/>
    <property type="match status" value="1"/>
</dbReference>
<dbReference type="InterPro" id="IPR012349">
    <property type="entry name" value="Split_barrel_FMN-bd"/>
</dbReference>
<organism evidence="6 7">
    <name type="scientific">Pseudochryseolinea flava</name>
    <dbReference type="NCBI Taxonomy" id="2059302"/>
    <lineage>
        <taxon>Bacteria</taxon>
        <taxon>Pseudomonadati</taxon>
        <taxon>Bacteroidota</taxon>
        <taxon>Cytophagia</taxon>
        <taxon>Cytophagales</taxon>
        <taxon>Fulvivirgaceae</taxon>
        <taxon>Pseudochryseolinea</taxon>
    </lineage>
</organism>
<dbReference type="GO" id="GO:0010181">
    <property type="term" value="F:FMN binding"/>
    <property type="evidence" value="ECO:0007669"/>
    <property type="project" value="InterPro"/>
</dbReference>
<gene>
    <name evidence="6" type="ORF">DQQ10_00355</name>
</gene>
<keyword evidence="7" id="KW-1185">Reference proteome</keyword>
<dbReference type="Proteomes" id="UP000251889">
    <property type="component" value="Unassembled WGS sequence"/>
</dbReference>
<keyword evidence="3" id="KW-0288">FMN</keyword>
<sequence>MVLSNDHLVQMETRYRANLINSLGGFKGLVLIGTKSCNGNENLATFNSLFHLGANPALCGIVVRPNEEKENTLGNIINTRYYTLNHVRPEFYRQAHQCSASYEHGRSEFKEVGLTPEYFDGIPAPFVAESNIKFACKLERKIDIDVNGTFIIIGRIMRIILPDEYLNGDGFINLQHAGTMTCSGLDSYHITKEVARLRYAKPDLPPREI</sequence>
<evidence type="ECO:0000256" key="1">
    <source>
        <dbReference type="ARBA" id="ARBA00001917"/>
    </source>
</evidence>
<comment type="similarity">
    <text evidence="4">Belongs to the flavoredoxin family.</text>
</comment>
<comment type="caution">
    <text evidence="6">The sequence shown here is derived from an EMBL/GenBank/DDBJ whole genome shotgun (WGS) entry which is preliminary data.</text>
</comment>
<dbReference type="OrthoDB" id="5293996at2"/>
<accession>A0A364Y6S3</accession>